<name>A0AAW8Q8F5_VIBPH</name>
<comment type="caution">
    <text evidence="2">The sequence shown here is derived from an EMBL/GenBank/DDBJ whole genome shotgun (WGS) entry which is preliminary data.</text>
</comment>
<dbReference type="Proteomes" id="UP001253193">
    <property type="component" value="Unassembled WGS sequence"/>
</dbReference>
<evidence type="ECO:0000256" key="1">
    <source>
        <dbReference type="SAM" id="Phobius"/>
    </source>
</evidence>
<evidence type="ECO:0008006" key="4">
    <source>
        <dbReference type="Google" id="ProtNLM"/>
    </source>
</evidence>
<dbReference type="AlphaFoldDB" id="A0AAW8Q8F5"/>
<gene>
    <name evidence="2" type="ORF">QX249_24525</name>
</gene>
<keyword evidence="1" id="KW-0472">Membrane</keyword>
<protein>
    <recommendedName>
        <fullName evidence="4">DUF4234 domain-containing protein</fullName>
    </recommendedName>
</protein>
<proteinExistence type="predicted"/>
<keyword evidence="1" id="KW-1133">Transmembrane helix</keyword>
<sequence length="91" mass="10029">MTNTLITALTISFSYAILVFIAFASLRKAKQALSGGGNVTFRLIYSLIWVSISGLFSVALLVSATSIPDQYNALYYSLEDIDKKIENENQN</sequence>
<reference evidence="2" key="1">
    <citation type="submission" date="2023-06" db="EMBL/GenBank/DDBJ databases">
        <title>Genomic Diversity of Vibrio spp. and Metagenomic Analysis of Pathogens in Florida Gulf Coastal Waters Following Hurricane Ian.</title>
        <authorList>
            <person name="Brumfield K.D."/>
        </authorList>
    </citation>
    <scope>NUCLEOTIDE SEQUENCE</scope>
    <source>
        <strain evidence="2">WBS2B-138</strain>
    </source>
</reference>
<evidence type="ECO:0000313" key="2">
    <source>
        <dbReference type="EMBL" id="MDS1823810.1"/>
    </source>
</evidence>
<keyword evidence="1" id="KW-0812">Transmembrane</keyword>
<dbReference type="RefSeq" id="WP_311020867.1">
    <property type="nucleotide sequence ID" value="NZ_JAUHGG010000012.1"/>
</dbReference>
<organism evidence="2 3">
    <name type="scientific">Vibrio parahaemolyticus</name>
    <dbReference type="NCBI Taxonomy" id="670"/>
    <lineage>
        <taxon>Bacteria</taxon>
        <taxon>Pseudomonadati</taxon>
        <taxon>Pseudomonadota</taxon>
        <taxon>Gammaproteobacteria</taxon>
        <taxon>Vibrionales</taxon>
        <taxon>Vibrionaceae</taxon>
        <taxon>Vibrio</taxon>
    </lineage>
</organism>
<dbReference type="EMBL" id="JAUHGG010000012">
    <property type="protein sequence ID" value="MDS1823810.1"/>
    <property type="molecule type" value="Genomic_DNA"/>
</dbReference>
<feature type="transmembrane region" description="Helical" evidence="1">
    <location>
        <begin position="6"/>
        <end position="26"/>
    </location>
</feature>
<evidence type="ECO:0000313" key="3">
    <source>
        <dbReference type="Proteomes" id="UP001253193"/>
    </source>
</evidence>
<accession>A0AAW8Q8F5</accession>
<feature type="transmembrane region" description="Helical" evidence="1">
    <location>
        <begin position="47"/>
        <end position="67"/>
    </location>
</feature>